<organism evidence="1 2">
    <name type="scientific">Candidatus Shapirobacteria bacterium CG09_land_8_20_14_0_10_47_13</name>
    <dbReference type="NCBI Taxonomy" id="1974481"/>
    <lineage>
        <taxon>Bacteria</taxon>
        <taxon>Candidatus Shapironibacteriota</taxon>
    </lineage>
</organism>
<protein>
    <recommendedName>
        <fullName evidence="3">CYTH domain-containing protein</fullName>
    </recommendedName>
</protein>
<dbReference type="Proteomes" id="UP000230033">
    <property type="component" value="Unassembled WGS sequence"/>
</dbReference>
<proteinExistence type="predicted"/>
<sequence length="180" mass="20292">MDEFTARIKITPAISAFLKNHAASLKMLPKPLESYWKPKGVGLRDFPPGQKAIRIRIFPDTSKIAVVEELNTLLENGSYTNSRIKLFEGILTESEFFLNNKGYEKWAENHLVSIEYQLKLADGATIKALEEEIDGKKTFVKFEAENEKDIEEAVGAMGLTKKDLIFANRAELLAKQMGLL</sequence>
<evidence type="ECO:0000313" key="1">
    <source>
        <dbReference type="EMBL" id="PIS14022.1"/>
    </source>
</evidence>
<reference evidence="2" key="1">
    <citation type="submission" date="2017-09" db="EMBL/GenBank/DDBJ databases">
        <title>Depth-based differentiation of microbial function through sediment-hosted aquifers and enrichment of novel symbionts in the deep terrestrial subsurface.</title>
        <authorList>
            <person name="Probst A.J."/>
            <person name="Ladd B."/>
            <person name="Jarett J.K."/>
            <person name="Geller-Mcgrath D.E."/>
            <person name="Sieber C.M.K."/>
            <person name="Emerson J.B."/>
            <person name="Anantharaman K."/>
            <person name="Thomas B.C."/>
            <person name="Malmstrom R."/>
            <person name="Stieglmeier M."/>
            <person name="Klingl A."/>
            <person name="Woyke T."/>
            <person name="Ryan C.M."/>
            <person name="Banfield J.F."/>
        </authorList>
    </citation>
    <scope>NUCLEOTIDE SEQUENCE [LARGE SCALE GENOMIC DNA]</scope>
</reference>
<evidence type="ECO:0000313" key="2">
    <source>
        <dbReference type="Proteomes" id="UP000230033"/>
    </source>
</evidence>
<evidence type="ECO:0008006" key="3">
    <source>
        <dbReference type="Google" id="ProtNLM"/>
    </source>
</evidence>
<dbReference type="AlphaFoldDB" id="A0A2H0WN03"/>
<dbReference type="EMBL" id="PEZJ01000014">
    <property type="protein sequence ID" value="PIS14022.1"/>
    <property type="molecule type" value="Genomic_DNA"/>
</dbReference>
<name>A0A2H0WN03_9BACT</name>
<comment type="caution">
    <text evidence="1">The sequence shown here is derived from an EMBL/GenBank/DDBJ whole genome shotgun (WGS) entry which is preliminary data.</text>
</comment>
<gene>
    <name evidence="1" type="ORF">COT65_01140</name>
</gene>
<accession>A0A2H0WN03</accession>